<dbReference type="GO" id="GO:0015074">
    <property type="term" value="P:DNA integration"/>
    <property type="evidence" value="ECO:0007669"/>
    <property type="project" value="InterPro"/>
</dbReference>
<dbReference type="EMBL" id="AP020787">
    <property type="protein sequence ID" value="BBN68498.1"/>
    <property type="molecule type" value="Genomic_DNA"/>
</dbReference>
<evidence type="ECO:0000259" key="4">
    <source>
        <dbReference type="PROSITE" id="PS50994"/>
    </source>
</evidence>
<keyword evidence="1" id="KW-0863">Zinc-finger</keyword>
<dbReference type="Pfam" id="PF25597">
    <property type="entry name" value="SH3_retrovirus"/>
    <property type="match status" value="1"/>
</dbReference>
<dbReference type="PROSITE" id="PS50994">
    <property type="entry name" value="INTEGRASE"/>
    <property type="match status" value="1"/>
</dbReference>
<dbReference type="Gene3D" id="3.30.420.10">
    <property type="entry name" value="Ribonuclease H-like superfamily/Ribonuclease H"/>
    <property type="match status" value="1"/>
</dbReference>
<dbReference type="PANTHER" id="PTHR31236:SF2">
    <property type="entry name" value="BURP DOMAIN PROTEIN RD22"/>
    <property type="match status" value="1"/>
</dbReference>
<dbReference type="Pfam" id="PF03181">
    <property type="entry name" value="BURP"/>
    <property type="match status" value="1"/>
</dbReference>
<name>A0A5H2XJY8_PRUDU</name>
<organism evidence="6">
    <name type="scientific">Prunus dulcis</name>
    <name type="common">Almond</name>
    <name type="synonym">Amygdalus dulcis</name>
    <dbReference type="NCBI Taxonomy" id="3755"/>
    <lineage>
        <taxon>Eukaryota</taxon>
        <taxon>Viridiplantae</taxon>
        <taxon>Streptophyta</taxon>
        <taxon>Embryophyta</taxon>
        <taxon>Tracheophyta</taxon>
        <taxon>Spermatophyta</taxon>
        <taxon>Magnoliopsida</taxon>
        <taxon>eudicotyledons</taxon>
        <taxon>Gunneridae</taxon>
        <taxon>Pentapetalae</taxon>
        <taxon>rosids</taxon>
        <taxon>fabids</taxon>
        <taxon>Rosales</taxon>
        <taxon>Rosaceae</taxon>
        <taxon>Amygdaloideae</taxon>
        <taxon>Amygdaleae</taxon>
        <taxon>Prunus</taxon>
    </lineage>
</organism>
<dbReference type="InterPro" id="IPR001878">
    <property type="entry name" value="Znf_CCHC"/>
</dbReference>
<proteinExistence type="predicted"/>
<dbReference type="InterPro" id="IPR036397">
    <property type="entry name" value="RNaseH_sf"/>
</dbReference>
<sequence length="1297" mass="144803">MNLYHLSLEMAGSGGSEVRTPIFSGENYEFWRIKMVTIFKSHGLWKLVEKGVTTSDSKEKMAEGSATEEDDEKSVAEHMRDAKALGIIQNAVSDQIFPRIASADTAKMAWDLLYGEYHGGDHDQLNSKIFDVNLSILGCVMMKQVLAILKSQEQRFDMHTVDATDKAFGSFSVNPKGQQQKSNSQSSGTKKNWNGKGKKWDSKPQSQQKSFANPAQNSTSAGFMKQDTVKPQCKVCSKFHFGECRYKGQSKCHNCDRFGHWARECTADKVVQKANCANQAEVTGNLFYANSAITEIKVSGNWYIDSGCSNHMTGNAELLVDVRTNVTGKVQMPTGNLVDVAGIGSLMIDTNSGRKCIKEVMFLPGLKENLLSVGQMDEHGYYLLFGGRECCIFDGPSLDCLVIKVKMKNNRCYPLSLMQADHIALKASVTECTWIWHKRLGHLNLRSLKQLREKEMVHGLPHLEDANGVCAGCQMGKQHRDWFPKEQAWRAKNPLELIHTDLCGPMQNESIAGNKYFMLLIDDHTRMSWVYLLRHKSEALNCFRKFKAMVELQCDFKVKCLRSDRGGEFLSTEFSKLLESEGIQRQLSIAYTPQQNGVVERKNRTVVEMAKAMLHDKGMPYFLWAEAVHTAVYILNRTPTKALDSMTPFEAYSGRKPGIGHLKKQKLDAKSVQGVFVGYATCEKGYRVFDPSTKKLILSRDVVFDETKSWNWKETSENSVAMTYVPKQAENGFEVTPSKDSSIFIHQKKYASALLDKFGLKECKSVSIPLVATEKLSKEDGSGAADEEQYRKLVGSLLYLTATRPDVMYAASLLARYMHGLSNKHYGAAKRVLRYVKGTLDYGLHYMKGKKAVLVGFCDSDWGGSVDDSKSTSGYAFSFGSGVFSWTSVKQNCVALSTAEAEYISAAEATTQAIWLRFVLEDFGELPAKQPLCSRTKHIDRRYHFIKDALQQGIVDLVYCPTKEQVADIFTKALPKDRFNYLRDKLGVVSAQSLKGSISLTLVARASYAAAARDTTSTLPPQLHYWNSVFPGTTMPKALSELVQPDSVEPPKNFVGYNQHGVEDRTLSVYTQDDDTHLKDPTQRIFFLEKEIKPGKTMKYSLGRNIPGETFLPRKTAESIPFSSAKLPEILNKFSMKPGSVEATVIQETIQDCESEVLRGEDRYCATSLESMVDFAMSKLGRNVQAISTEVEKGATLQNYTVKPGVKNVNEGGNFILCHKLTYAYAVFFCHTFGQTRAYAVPLQGADGTTANAVAICHLDTSAWNPKNHPLQEVKVKPGTVPVCHYLPQGHIAWVPN</sequence>
<keyword evidence="1" id="KW-0479">Metal-binding</keyword>
<feature type="compositionally biased region" description="Low complexity" evidence="2">
    <location>
        <begin position="176"/>
        <end position="195"/>
    </location>
</feature>
<keyword evidence="1" id="KW-0862">Zinc</keyword>
<evidence type="ECO:0000259" key="3">
    <source>
        <dbReference type="PROSITE" id="PS50158"/>
    </source>
</evidence>
<dbReference type="Pfam" id="PF22936">
    <property type="entry name" value="Pol_BBD"/>
    <property type="match status" value="1"/>
</dbReference>
<dbReference type="PROSITE" id="PS50158">
    <property type="entry name" value="ZF_CCHC"/>
    <property type="match status" value="1"/>
</dbReference>
<evidence type="ECO:0000259" key="5">
    <source>
        <dbReference type="PROSITE" id="PS51277"/>
    </source>
</evidence>
<dbReference type="SUPFAM" id="SSF53098">
    <property type="entry name" value="Ribonuclease H-like"/>
    <property type="match status" value="1"/>
</dbReference>
<accession>A0A5H2XJY8</accession>
<dbReference type="InterPro" id="IPR004873">
    <property type="entry name" value="BURP_dom"/>
</dbReference>
<dbReference type="InterPro" id="IPR001584">
    <property type="entry name" value="Integrase_cat-core"/>
</dbReference>
<dbReference type="PROSITE" id="PS51277">
    <property type="entry name" value="BURP"/>
    <property type="match status" value="1"/>
</dbReference>
<feature type="domain" description="Integrase catalytic" evidence="4">
    <location>
        <begin position="490"/>
        <end position="656"/>
    </location>
</feature>
<dbReference type="SMART" id="SM01045">
    <property type="entry name" value="BURP"/>
    <property type="match status" value="1"/>
</dbReference>
<dbReference type="InterPro" id="IPR012337">
    <property type="entry name" value="RNaseH-like_sf"/>
</dbReference>
<dbReference type="Pfam" id="PF00665">
    <property type="entry name" value="rve"/>
    <property type="match status" value="1"/>
</dbReference>
<feature type="domain" description="BURP" evidence="5">
    <location>
        <begin position="1086"/>
        <end position="1297"/>
    </location>
</feature>
<dbReference type="InterPro" id="IPR025724">
    <property type="entry name" value="GAG-pre-integrase_dom"/>
</dbReference>
<dbReference type="Pfam" id="PF13976">
    <property type="entry name" value="gag_pre-integrs"/>
    <property type="match status" value="1"/>
</dbReference>
<feature type="compositionally biased region" description="Polar residues" evidence="2">
    <location>
        <begin position="203"/>
        <end position="221"/>
    </location>
</feature>
<dbReference type="GO" id="GO:0008270">
    <property type="term" value="F:zinc ion binding"/>
    <property type="evidence" value="ECO:0007669"/>
    <property type="project" value="UniProtKB-KW"/>
</dbReference>
<evidence type="ECO:0000313" key="6">
    <source>
        <dbReference type="EMBL" id="BBN68498.1"/>
    </source>
</evidence>
<dbReference type="InterPro" id="IPR054722">
    <property type="entry name" value="PolX-like_BBD"/>
</dbReference>
<dbReference type="Pfam" id="PF00098">
    <property type="entry name" value="zf-CCHC"/>
    <property type="match status" value="1"/>
</dbReference>
<reference evidence="6" key="1">
    <citation type="journal article" date="2019" name="Science">
        <title>Mutation of a bHLH transcription factor allowed almond domestication.</title>
        <authorList>
            <person name="Sanchez-Perez R."/>
            <person name="Pavan S."/>
            <person name="Mazzeo R."/>
            <person name="Moldovan C."/>
            <person name="Aiese Cigliano R."/>
            <person name="Del Cueto J."/>
            <person name="Ricciardi F."/>
            <person name="Lotti C."/>
            <person name="Ricciardi L."/>
            <person name="Dicenta F."/>
            <person name="Lopez-Marques R.L."/>
            <person name="Lindberg Moller B."/>
        </authorList>
    </citation>
    <scope>NUCLEOTIDE SEQUENCE</scope>
</reference>
<feature type="domain" description="CCHC-type" evidence="3">
    <location>
        <begin position="251"/>
        <end position="265"/>
    </location>
</feature>
<dbReference type="InterPro" id="IPR057670">
    <property type="entry name" value="SH3_retrovirus"/>
</dbReference>
<protein>
    <submittedName>
        <fullName evidence="6">BURP domain-containing protein</fullName>
    </submittedName>
</protein>
<dbReference type="PANTHER" id="PTHR31236">
    <property type="entry name" value="BURP DOMAIN PROTEIN USPL1-LIKE"/>
    <property type="match status" value="1"/>
</dbReference>
<evidence type="ECO:0000256" key="2">
    <source>
        <dbReference type="SAM" id="MobiDB-lite"/>
    </source>
</evidence>
<dbReference type="Pfam" id="PF14223">
    <property type="entry name" value="Retrotran_gag_2"/>
    <property type="match status" value="1"/>
</dbReference>
<dbReference type="CDD" id="cd09272">
    <property type="entry name" value="RNase_HI_RT_Ty1"/>
    <property type="match status" value="1"/>
</dbReference>
<feature type="region of interest" description="Disordered" evidence="2">
    <location>
        <begin position="169"/>
        <end position="223"/>
    </location>
</feature>
<gene>
    <name evidence="6" type="ORF">Prudu_450S000300</name>
</gene>
<dbReference type="InterPro" id="IPR044816">
    <property type="entry name" value="BURP"/>
</dbReference>
<dbReference type="GO" id="GO:0003676">
    <property type="term" value="F:nucleic acid binding"/>
    <property type="evidence" value="ECO:0007669"/>
    <property type="project" value="InterPro"/>
</dbReference>
<dbReference type="SMART" id="SM00343">
    <property type="entry name" value="ZnF_C2HC"/>
    <property type="match status" value="1"/>
</dbReference>
<evidence type="ECO:0000256" key="1">
    <source>
        <dbReference type="PROSITE-ProRule" id="PRU00047"/>
    </source>
</evidence>